<name>A0A9D7XUQ7_9BACT</name>
<protein>
    <submittedName>
        <fullName evidence="3">DUF4142 domain-containing protein</fullName>
    </submittedName>
</protein>
<reference evidence="3 4" key="1">
    <citation type="submission" date="2020-10" db="EMBL/GenBank/DDBJ databases">
        <title>Connecting structure to function with the recovery of over 1000 high-quality activated sludge metagenome-assembled genomes encoding full-length rRNA genes using long-read sequencing.</title>
        <authorList>
            <person name="Singleton C.M."/>
            <person name="Petriglieri F."/>
            <person name="Kristensen J.M."/>
            <person name="Kirkegaard R.H."/>
            <person name="Michaelsen T.Y."/>
            <person name="Andersen M.H."/>
            <person name="Karst S.M."/>
            <person name="Dueholm M.S."/>
            <person name="Nielsen P.H."/>
            <person name="Albertsen M."/>
        </authorList>
    </citation>
    <scope>NUCLEOTIDE SEQUENCE [LARGE SCALE GENOMIC DNA]</scope>
    <source>
        <strain evidence="3">Ribe_18-Q3-R11-54_MAXAC.273</strain>
    </source>
</reference>
<dbReference type="AlphaFoldDB" id="A0A9D7XUQ7"/>
<dbReference type="Proteomes" id="UP000808337">
    <property type="component" value="Unassembled WGS sequence"/>
</dbReference>
<accession>A0A9D7XUQ7</accession>
<dbReference type="PANTHER" id="PTHR38593">
    <property type="entry name" value="BLR2558 PROTEIN"/>
    <property type="match status" value="1"/>
</dbReference>
<dbReference type="Pfam" id="PF13628">
    <property type="entry name" value="DUF4142"/>
    <property type="match status" value="1"/>
</dbReference>
<evidence type="ECO:0000313" key="3">
    <source>
        <dbReference type="EMBL" id="MBK9985168.1"/>
    </source>
</evidence>
<evidence type="ECO:0000313" key="2">
    <source>
        <dbReference type="EMBL" id="MBK9983711.1"/>
    </source>
</evidence>
<evidence type="ECO:0000259" key="1">
    <source>
        <dbReference type="Pfam" id="PF13628"/>
    </source>
</evidence>
<dbReference type="InterPro" id="IPR025419">
    <property type="entry name" value="DUF4142"/>
</dbReference>
<proteinExistence type="predicted"/>
<dbReference type="PANTHER" id="PTHR38593:SF1">
    <property type="entry name" value="BLR2558 PROTEIN"/>
    <property type="match status" value="1"/>
</dbReference>
<comment type="caution">
    <text evidence="3">The sequence shown here is derived from an EMBL/GenBank/DDBJ whole genome shotgun (WGS) entry which is preliminary data.</text>
</comment>
<dbReference type="InterPro" id="IPR012347">
    <property type="entry name" value="Ferritin-like"/>
</dbReference>
<evidence type="ECO:0000313" key="4">
    <source>
        <dbReference type="Proteomes" id="UP000808337"/>
    </source>
</evidence>
<dbReference type="EMBL" id="JADKGY010000024">
    <property type="protein sequence ID" value="MBK9983711.1"/>
    <property type="molecule type" value="Genomic_DNA"/>
</dbReference>
<feature type="domain" description="DUF4142" evidence="1">
    <location>
        <begin position="50"/>
        <end position="184"/>
    </location>
</feature>
<organism evidence="3 4">
    <name type="scientific">Candidatus Opimibacter skivensis</name>
    <dbReference type="NCBI Taxonomy" id="2982028"/>
    <lineage>
        <taxon>Bacteria</taxon>
        <taxon>Pseudomonadati</taxon>
        <taxon>Bacteroidota</taxon>
        <taxon>Saprospiria</taxon>
        <taxon>Saprospirales</taxon>
        <taxon>Saprospiraceae</taxon>
        <taxon>Candidatus Opimibacter</taxon>
    </lineage>
</organism>
<gene>
    <name evidence="2" type="ORF">IPP15_15250</name>
    <name evidence="3" type="ORF">IPP15_22885</name>
</gene>
<dbReference type="Gene3D" id="1.20.1260.10">
    <property type="match status" value="1"/>
</dbReference>
<dbReference type="EMBL" id="JADKGY010000033">
    <property type="protein sequence ID" value="MBK9985168.1"/>
    <property type="molecule type" value="Genomic_DNA"/>
</dbReference>
<sequence>MRHIKTTVFLIICGLLITVISCQNSTKPVDAEKLAEDINNAKMDNPKDEKDALFMVKAAEMNDQDIRMGQLAQQRGMTNDVKALGKMMENDHSKAMTDLTAMANRKYINIPTVPTEDSKQAYNKLNEKTGIDFDKAYTALVVNGHTDAIDLYEKASSSCTDVEIKSWAQSMLPGLHTHLDQAMAAQQRLK</sequence>
<dbReference type="PROSITE" id="PS51257">
    <property type="entry name" value="PROKAR_LIPOPROTEIN"/>
    <property type="match status" value="1"/>
</dbReference>